<sequence length="373" mass="42920">MQNAASSVNSRRRGISVPLNGRMLFACIFICICLTWYSNITLTTSNNFQQDDSDFALELDSSTHSSKDKECPNRIHLVVISDRKKIDYPLKALVNSILNYTSTPITLNVVTSKNIDFLDEVNSNFFRVNYHDPALLLEKSRKAISETGFKSLHYSAHFAMQKLFINQLEFPHKDQVAKVLLLDDDFTFFVDMSPLWSIIAANPKNISLYCPQDEERVLHYFTRKNAPNNGDTLRYCNSGIMGVPLDSKSQSSNFTHYAIHAMRRMTREYDLSYAVADQDVVNRMYAEDKDNYELIPCRWGCDVNSCSGTAPNRGKCNTCLGQKCLAFHWLSKRYEQNNGNKWGQPRFNFLHYYQLNTTELLNSVFIPRVQEHC</sequence>
<dbReference type="Pfam" id="PF01501">
    <property type="entry name" value="Glyco_transf_8"/>
    <property type="match status" value="1"/>
</dbReference>
<keyword evidence="1" id="KW-0472">Membrane</keyword>
<gene>
    <name evidence="2" type="ORF">CTEN210_12046</name>
</gene>
<evidence type="ECO:0000313" key="2">
    <source>
        <dbReference type="EMBL" id="GFH55570.1"/>
    </source>
</evidence>
<evidence type="ECO:0000313" key="3">
    <source>
        <dbReference type="Proteomes" id="UP001054902"/>
    </source>
</evidence>
<keyword evidence="1" id="KW-1133">Transmembrane helix</keyword>
<dbReference type="SUPFAM" id="SSF53448">
    <property type="entry name" value="Nucleotide-diphospho-sugar transferases"/>
    <property type="match status" value="1"/>
</dbReference>
<dbReference type="EMBL" id="BLLK01000049">
    <property type="protein sequence ID" value="GFH55570.1"/>
    <property type="molecule type" value="Genomic_DNA"/>
</dbReference>
<name>A0AAD3D2X4_9STRA</name>
<keyword evidence="3" id="KW-1185">Reference proteome</keyword>
<accession>A0AAD3D2X4</accession>
<reference evidence="2 3" key="1">
    <citation type="journal article" date="2021" name="Sci. Rep.">
        <title>The genome of the diatom Chaetoceros tenuissimus carries an ancient integrated fragment of an extant virus.</title>
        <authorList>
            <person name="Hongo Y."/>
            <person name="Kimura K."/>
            <person name="Takaki Y."/>
            <person name="Yoshida Y."/>
            <person name="Baba S."/>
            <person name="Kobayashi G."/>
            <person name="Nagasaki K."/>
            <person name="Hano T."/>
            <person name="Tomaru Y."/>
        </authorList>
    </citation>
    <scope>NUCLEOTIDE SEQUENCE [LARGE SCALE GENOMIC DNA]</scope>
    <source>
        <strain evidence="2 3">NIES-3715</strain>
    </source>
</reference>
<feature type="transmembrane region" description="Helical" evidence="1">
    <location>
        <begin position="21"/>
        <end position="38"/>
    </location>
</feature>
<dbReference type="InterPro" id="IPR002495">
    <property type="entry name" value="Glyco_trans_8"/>
</dbReference>
<proteinExistence type="predicted"/>
<protein>
    <submittedName>
        <fullName evidence="2">Uncharacterized protein</fullName>
    </submittedName>
</protein>
<comment type="caution">
    <text evidence="2">The sequence shown here is derived from an EMBL/GenBank/DDBJ whole genome shotgun (WGS) entry which is preliminary data.</text>
</comment>
<dbReference type="GO" id="GO:0016757">
    <property type="term" value="F:glycosyltransferase activity"/>
    <property type="evidence" value="ECO:0007669"/>
    <property type="project" value="InterPro"/>
</dbReference>
<evidence type="ECO:0000256" key="1">
    <source>
        <dbReference type="SAM" id="Phobius"/>
    </source>
</evidence>
<dbReference type="InterPro" id="IPR029044">
    <property type="entry name" value="Nucleotide-diphossugar_trans"/>
</dbReference>
<dbReference type="AlphaFoldDB" id="A0AAD3D2X4"/>
<dbReference type="Gene3D" id="3.90.550.10">
    <property type="entry name" value="Spore Coat Polysaccharide Biosynthesis Protein SpsA, Chain A"/>
    <property type="match status" value="1"/>
</dbReference>
<keyword evidence="1" id="KW-0812">Transmembrane</keyword>
<organism evidence="2 3">
    <name type="scientific">Chaetoceros tenuissimus</name>
    <dbReference type="NCBI Taxonomy" id="426638"/>
    <lineage>
        <taxon>Eukaryota</taxon>
        <taxon>Sar</taxon>
        <taxon>Stramenopiles</taxon>
        <taxon>Ochrophyta</taxon>
        <taxon>Bacillariophyta</taxon>
        <taxon>Coscinodiscophyceae</taxon>
        <taxon>Chaetocerotophycidae</taxon>
        <taxon>Chaetocerotales</taxon>
        <taxon>Chaetocerotaceae</taxon>
        <taxon>Chaetoceros</taxon>
    </lineage>
</organism>
<dbReference type="Proteomes" id="UP001054902">
    <property type="component" value="Unassembled WGS sequence"/>
</dbReference>